<evidence type="ECO:0000313" key="2">
    <source>
        <dbReference type="Proteomes" id="UP001058074"/>
    </source>
</evidence>
<name>A0ACB5R966_9CLOT</name>
<sequence length="412" mass="45279">MSDIIISEAKRCLQCKNPFCKKACPVNTPFNEVVKLFLEGNIIKAGEILFNNNPLSVVCSLVCPHSNQCEGNCIRGRKGDSIKVSMVEHYISDYYLNFVSAEVKKNKDKKVGIIGSGPAGITIAIILASKGYDITIFEAHDKIGGVMRYGIPEFRLPKAILDKLREKLISMGVNIRPNTLIGSAITIDDLFRDGYKAVFIGTGVWNPKGLGIKGETFGHVHYAIDYLKSPEVYNLGEKVCIVGAGNVAMDVARTALRNGSRKVYIMYRKGETSMQADKNEIEFAKLEGVRFNFYQVPVEIKENGVEFIHTRQASIDEKGKEIVELIEGSEEFFKADSVILAVGQKPRNNIISTSKGIDVNKEGLIVTDECGRTTKDGVFACGDVVTGAKTVVQAVKVAKIVAETIEYHINRG</sequence>
<keyword evidence="2" id="KW-1185">Reference proteome</keyword>
<protein>
    <submittedName>
        <fullName evidence="1">Oxidoreductase</fullName>
    </submittedName>
</protein>
<accession>A0ACB5R966</accession>
<dbReference type="Proteomes" id="UP001058074">
    <property type="component" value="Unassembled WGS sequence"/>
</dbReference>
<dbReference type="EMBL" id="BROD01000001">
    <property type="protein sequence ID" value="GKX65682.1"/>
    <property type="molecule type" value="Genomic_DNA"/>
</dbReference>
<evidence type="ECO:0000313" key="1">
    <source>
        <dbReference type="EMBL" id="GKX65682.1"/>
    </source>
</evidence>
<proteinExistence type="predicted"/>
<gene>
    <name evidence="1" type="ORF">rsdtw13_09400</name>
</gene>
<comment type="caution">
    <text evidence="1">The sequence shown here is derived from an EMBL/GenBank/DDBJ whole genome shotgun (WGS) entry which is preliminary data.</text>
</comment>
<reference evidence="1" key="1">
    <citation type="journal article" date="2025" name="Int. J. Syst. Evol. Microbiol.">
        <title>Inconstantimicrobium mannanitabidum sp. nov., a novel member of the family Clostridiaceae isolated from anoxic soil under the treatment of reductive soil disinfestation.</title>
        <authorList>
            <person name="Ueki A."/>
            <person name="Tonouchi A."/>
            <person name="Honma S."/>
            <person name="Kaku N."/>
            <person name="Ueki K."/>
        </authorList>
    </citation>
    <scope>NUCLEOTIDE SEQUENCE</scope>
    <source>
        <strain evidence="1">TW13</strain>
    </source>
</reference>
<organism evidence="1 2">
    <name type="scientific">Inconstantimicrobium mannanitabidum</name>
    <dbReference type="NCBI Taxonomy" id="1604901"/>
    <lineage>
        <taxon>Bacteria</taxon>
        <taxon>Bacillati</taxon>
        <taxon>Bacillota</taxon>
        <taxon>Clostridia</taxon>
        <taxon>Eubacteriales</taxon>
        <taxon>Clostridiaceae</taxon>
        <taxon>Inconstantimicrobium</taxon>
    </lineage>
</organism>